<feature type="compositionally biased region" description="Basic residues" evidence="1">
    <location>
        <begin position="1"/>
        <end position="10"/>
    </location>
</feature>
<evidence type="ECO:0008006" key="3">
    <source>
        <dbReference type="Google" id="ProtNLM"/>
    </source>
</evidence>
<dbReference type="InterPro" id="IPR032675">
    <property type="entry name" value="LRR_dom_sf"/>
</dbReference>
<accession>A0A8H7XQU0</accession>
<feature type="region of interest" description="Disordered" evidence="1">
    <location>
        <begin position="1"/>
        <end position="25"/>
    </location>
</feature>
<evidence type="ECO:0000256" key="1">
    <source>
        <dbReference type="SAM" id="MobiDB-lite"/>
    </source>
</evidence>
<feature type="compositionally biased region" description="Polar residues" evidence="1">
    <location>
        <begin position="11"/>
        <end position="25"/>
    </location>
</feature>
<reference evidence="2" key="1">
    <citation type="submission" date="2021-02" db="EMBL/GenBank/DDBJ databases">
        <title>Psilocybe cubensis genome.</title>
        <authorList>
            <person name="Mckernan K.J."/>
            <person name="Crawford S."/>
            <person name="Trippe A."/>
            <person name="Kane L.T."/>
            <person name="Mclaughlin S."/>
        </authorList>
    </citation>
    <scope>NUCLEOTIDE SEQUENCE [LARGE SCALE GENOMIC DNA]</scope>
    <source>
        <strain evidence="2">MGC-MH-2018</strain>
    </source>
</reference>
<dbReference type="Gene3D" id="3.80.10.10">
    <property type="entry name" value="Ribonuclease Inhibitor"/>
    <property type="match status" value="1"/>
</dbReference>
<dbReference type="EMBL" id="JAFIQS010000013">
    <property type="protein sequence ID" value="KAG5164053.1"/>
    <property type="molecule type" value="Genomic_DNA"/>
</dbReference>
<organism evidence="2">
    <name type="scientific">Psilocybe cubensis</name>
    <name type="common">Psychedelic mushroom</name>
    <name type="synonym">Stropharia cubensis</name>
    <dbReference type="NCBI Taxonomy" id="181762"/>
    <lineage>
        <taxon>Eukaryota</taxon>
        <taxon>Fungi</taxon>
        <taxon>Dikarya</taxon>
        <taxon>Basidiomycota</taxon>
        <taxon>Agaricomycotina</taxon>
        <taxon>Agaricomycetes</taxon>
        <taxon>Agaricomycetidae</taxon>
        <taxon>Agaricales</taxon>
        <taxon>Agaricineae</taxon>
        <taxon>Strophariaceae</taxon>
        <taxon>Psilocybe</taxon>
    </lineage>
</organism>
<sequence>MTRKPNKRSRIQTTGHGNAHASSSNENVKALKLPVELLMEIASHFKGLPDSFAGLHRGHYSQRTVVKYLERTITLRSLSQTCKFWRTIFFPLLWKTLDVYATYSAPASWYRFLAKSLIKKCTAITLEENKIIAQHVRSMTVILSTSSASTVLPIFVQGLKSLPNLKLLYIVCAHDRMGTALQAALKGHTFPQIETIALPIYTHHILRSCPNVKRVICVDGYSPGHLIDAISKACKKVEEIERFNFPDEKSMKSLVKATPNLRSIKLYLPIQHAAILKPLTALKNLSHITLPSERRTPEEALNNAMEGSCIKVAKDILRQSKSKDPKSLVLKYDPNSEDLLSDASGGWSKEIH</sequence>
<evidence type="ECO:0000313" key="2">
    <source>
        <dbReference type="EMBL" id="KAG5164053.1"/>
    </source>
</evidence>
<comment type="caution">
    <text evidence="2">The sequence shown here is derived from an EMBL/GenBank/DDBJ whole genome shotgun (WGS) entry which is preliminary data.</text>
</comment>
<proteinExistence type="predicted"/>
<dbReference type="OrthoDB" id="2897256at2759"/>
<gene>
    <name evidence="2" type="ORF">JR316_011250</name>
</gene>
<dbReference type="AlphaFoldDB" id="A0A8H7XQU0"/>
<protein>
    <recommendedName>
        <fullName evidence="3">F-box domain-containing protein</fullName>
    </recommendedName>
</protein>
<name>A0A8H7XQU0_PSICU</name>
<dbReference type="Gene3D" id="1.20.1280.50">
    <property type="match status" value="1"/>
</dbReference>